<evidence type="ECO:0000256" key="2">
    <source>
        <dbReference type="ARBA" id="ARBA00023163"/>
    </source>
</evidence>
<feature type="compositionally biased region" description="Pro residues" evidence="3">
    <location>
        <begin position="364"/>
        <end position="375"/>
    </location>
</feature>
<feature type="region of interest" description="Disordered" evidence="3">
    <location>
        <begin position="68"/>
        <end position="113"/>
    </location>
</feature>
<gene>
    <name evidence="5" type="ORF">GCU69_25415</name>
</gene>
<keyword evidence="1" id="KW-0805">Transcription regulation</keyword>
<keyword evidence="2" id="KW-0804">Transcription</keyword>
<name>A0ABQ7FCT4_9ACTN</name>
<comment type="caution">
    <text evidence="5">The sequence shown here is derived from an EMBL/GenBank/DDBJ whole genome shotgun (WGS) entry which is preliminary data.</text>
</comment>
<dbReference type="SUPFAM" id="SSF52317">
    <property type="entry name" value="Class I glutamine amidotransferase-like"/>
    <property type="match status" value="1"/>
</dbReference>
<dbReference type="Gene3D" id="3.40.50.880">
    <property type="match status" value="1"/>
</dbReference>
<dbReference type="EMBL" id="WHPN01000373">
    <property type="protein sequence ID" value="KAF4406323.1"/>
    <property type="molecule type" value="Genomic_DNA"/>
</dbReference>
<evidence type="ECO:0000259" key="4">
    <source>
        <dbReference type="PROSITE" id="PS01124"/>
    </source>
</evidence>
<dbReference type="Pfam" id="PF12833">
    <property type="entry name" value="HTH_18"/>
    <property type="match status" value="1"/>
</dbReference>
<dbReference type="PANTHER" id="PTHR43130">
    <property type="entry name" value="ARAC-FAMILY TRANSCRIPTIONAL REGULATOR"/>
    <property type="match status" value="1"/>
</dbReference>
<protein>
    <submittedName>
        <fullName evidence="5">GlxA family transcriptional regulator</fullName>
    </submittedName>
</protein>
<dbReference type="InterPro" id="IPR052158">
    <property type="entry name" value="INH-QAR"/>
</dbReference>
<feature type="compositionally biased region" description="Gly residues" evidence="3">
    <location>
        <begin position="70"/>
        <end position="93"/>
    </location>
</feature>
<organism evidence="5 6">
    <name type="scientific">Streptomyces lycii</name>
    <dbReference type="NCBI Taxonomy" id="2654337"/>
    <lineage>
        <taxon>Bacteria</taxon>
        <taxon>Bacillati</taxon>
        <taxon>Actinomycetota</taxon>
        <taxon>Actinomycetes</taxon>
        <taxon>Kitasatosporales</taxon>
        <taxon>Streptomycetaceae</taxon>
        <taxon>Streptomyces</taxon>
    </lineage>
</organism>
<dbReference type="SUPFAM" id="SSF46689">
    <property type="entry name" value="Homeodomain-like"/>
    <property type="match status" value="2"/>
</dbReference>
<accession>A0ABQ7FCT4</accession>
<dbReference type="InterPro" id="IPR002818">
    <property type="entry name" value="DJ-1/PfpI"/>
</dbReference>
<dbReference type="InterPro" id="IPR009057">
    <property type="entry name" value="Homeodomain-like_sf"/>
</dbReference>
<dbReference type="CDD" id="cd03137">
    <property type="entry name" value="GATase1_AraC_1"/>
    <property type="match status" value="1"/>
</dbReference>
<evidence type="ECO:0000313" key="5">
    <source>
        <dbReference type="EMBL" id="KAF4406323.1"/>
    </source>
</evidence>
<evidence type="ECO:0000313" key="6">
    <source>
        <dbReference type="Proteomes" id="UP000621266"/>
    </source>
</evidence>
<evidence type="ECO:0000256" key="1">
    <source>
        <dbReference type="ARBA" id="ARBA00023015"/>
    </source>
</evidence>
<evidence type="ECO:0000256" key="3">
    <source>
        <dbReference type="SAM" id="MobiDB-lite"/>
    </source>
</evidence>
<sequence>MTHPTVLVVLFDGVQSLDVTGPLEVFTGAARVCGGPGAYRVRTASLDGAPVTTSSGLRIVPDEAFADEAGTGGTVTDGAVTGGAGTGGAGTGGAAPDTLLVPGGPGTRTPDPRLVDRLRRTGPRARRVVSVCTGAFLLAEAGLLDGRRATTHWSMCDTLARRFPEVDVDPAPIFVRDGDVATSAGVTAGIDLALALVEEDCGRDVALTVARHLVVFLRRPGNQTQFSAQLAAQTAERDPLREVQRRIAENPRADLSVETLARHAGLSPRHFARAFRDEVGVPPGRYVDQVRLEAARRMLEDTVRGVEEVARACGYGTPEAMRRAFVRALACSPAEYRRRFRPAAPTAVPAGAAAQVRAQAPAHAPDPVPAPVSGG</sequence>
<keyword evidence="6" id="KW-1185">Reference proteome</keyword>
<dbReference type="InterPro" id="IPR018060">
    <property type="entry name" value="HTH_AraC"/>
</dbReference>
<reference evidence="5 6" key="1">
    <citation type="submission" date="2019-10" db="EMBL/GenBank/DDBJ databases">
        <title>Streptomyces tenebrisbrunneis sp.nov., an endogenous actinomycete isolated from of Lycium ruthenicum.</title>
        <authorList>
            <person name="Ma L."/>
        </authorList>
    </citation>
    <scope>NUCLEOTIDE SEQUENCE [LARGE SCALE GENOMIC DNA]</scope>
    <source>
        <strain evidence="5 6">TRM 66187</strain>
    </source>
</reference>
<dbReference type="Gene3D" id="1.10.10.60">
    <property type="entry name" value="Homeodomain-like"/>
    <property type="match status" value="2"/>
</dbReference>
<dbReference type="InterPro" id="IPR029062">
    <property type="entry name" value="Class_I_gatase-like"/>
</dbReference>
<dbReference type="PANTHER" id="PTHR43130:SF3">
    <property type="entry name" value="HTH-TYPE TRANSCRIPTIONAL REGULATOR RV1931C"/>
    <property type="match status" value="1"/>
</dbReference>
<feature type="compositionally biased region" description="Low complexity" evidence="3">
    <location>
        <begin position="349"/>
        <end position="363"/>
    </location>
</feature>
<feature type="region of interest" description="Disordered" evidence="3">
    <location>
        <begin position="349"/>
        <end position="375"/>
    </location>
</feature>
<dbReference type="PROSITE" id="PS01124">
    <property type="entry name" value="HTH_ARAC_FAMILY_2"/>
    <property type="match status" value="1"/>
</dbReference>
<dbReference type="Proteomes" id="UP000621266">
    <property type="component" value="Unassembled WGS sequence"/>
</dbReference>
<dbReference type="SMART" id="SM00342">
    <property type="entry name" value="HTH_ARAC"/>
    <property type="match status" value="1"/>
</dbReference>
<feature type="domain" description="HTH araC/xylS-type" evidence="4">
    <location>
        <begin position="241"/>
        <end position="339"/>
    </location>
</feature>
<dbReference type="Pfam" id="PF01965">
    <property type="entry name" value="DJ-1_PfpI"/>
    <property type="match status" value="1"/>
</dbReference>
<proteinExistence type="predicted"/>